<feature type="region of interest" description="Disordered" evidence="3">
    <location>
        <begin position="780"/>
        <end position="817"/>
    </location>
</feature>
<dbReference type="PANTHER" id="PTHR48051">
    <property type="match status" value="1"/>
</dbReference>
<dbReference type="GO" id="GO:0005737">
    <property type="term" value="C:cytoplasm"/>
    <property type="evidence" value="ECO:0007669"/>
    <property type="project" value="TreeGrafter"/>
</dbReference>
<protein>
    <recommendedName>
        <fullName evidence="4">Disease resistance R13L4/SHOC-2-like LRR domain-containing protein</fullName>
    </recommendedName>
</protein>
<feature type="compositionally biased region" description="Polar residues" evidence="3">
    <location>
        <begin position="220"/>
        <end position="233"/>
    </location>
</feature>
<feature type="compositionally biased region" description="Low complexity" evidence="3">
    <location>
        <begin position="24"/>
        <end position="33"/>
    </location>
</feature>
<reference evidence="5" key="1">
    <citation type="journal article" date="2021" name="IMA Fungus">
        <title>Genomic characterization of three marine fungi, including Emericellopsis atlantica sp. nov. with signatures of a generalist lifestyle and marine biomass degradation.</title>
        <authorList>
            <person name="Hagestad O.C."/>
            <person name="Hou L."/>
            <person name="Andersen J.H."/>
            <person name="Hansen E.H."/>
            <person name="Altermark B."/>
            <person name="Li C."/>
            <person name="Kuhnert E."/>
            <person name="Cox R.J."/>
            <person name="Crous P.W."/>
            <person name="Spatafora J.W."/>
            <person name="Lail K."/>
            <person name="Amirebrahimi M."/>
            <person name="Lipzen A."/>
            <person name="Pangilinan J."/>
            <person name="Andreopoulos W."/>
            <person name="Hayes R.D."/>
            <person name="Ng V."/>
            <person name="Grigoriev I.V."/>
            <person name="Jackson S.A."/>
            <person name="Sutton T.D.S."/>
            <person name="Dobson A.D.W."/>
            <person name="Rama T."/>
        </authorList>
    </citation>
    <scope>NUCLEOTIDE SEQUENCE</scope>
    <source>
        <strain evidence="5">TRa3180A</strain>
    </source>
</reference>
<evidence type="ECO:0000256" key="2">
    <source>
        <dbReference type="ARBA" id="ARBA00022737"/>
    </source>
</evidence>
<dbReference type="SMART" id="SM00364">
    <property type="entry name" value="LRR_BAC"/>
    <property type="match status" value="6"/>
</dbReference>
<dbReference type="PANTHER" id="PTHR48051:SF1">
    <property type="entry name" value="RAS SUPPRESSOR PROTEIN 1"/>
    <property type="match status" value="1"/>
</dbReference>
<feature type="compositionally biased region" description="Polar residues" evidence="3">
    <location>
        <begin position="165"/>
        <end position="177"/>
    </location>
</feature>
<evidence type="ECO:0000313" key="5">
    <source>
        <dbReference type="EMBL" id="KAG9248400.1"/>
    </source>
</evidence>
<sequence length="1027" mass="111756">MDQGNTSGPSALPRRSQISKLPVPRSLRPSPSRETLQQPPSRNTTALPRLRATPSREQLSNSASAKYAATSKSIPARNRLPPVSSQPTQTLRTPNSNALLRKPSRPVVRAALPPRSDSSDEAILEGSGDEPDYPILSRKERPSLSERTMETLQRIPSTPAKRRTSNFFNTESPMQAPSQSSRSGSNHQSDASTSFPFRSFSSRPSSSSGNDNGADVDFRASTNTFRPSRSSVPAATPLKRPGPVRVLKTPIFVRNSIIPLETINSGPNQEKVTAPLPTTKSGSRTLSSRQLKPRASVNGLFRKPSMPSLDQSVGDGNKEFELGKPNTRKASQVRKATVHTTSSGYANDSEVPSFKKTSSSLRDQIAAAKAAKRAAAAKKPSRISPSNEDHIPVMAAGTFDSGPADDPFNLQFVSNGGKGLLKSRIATARGDGRLNIAAMGLKVIPNEVMTMYDSESGGSWAETVDLTRFVAADNEFELLGDDVFPDIDAREVTEDEDFKGNQFGGLENLDLHGNVLTALPFGLRRLELLTTLNLSNNKLGNGSFEVISQVISLRDLNLAGNVLAGVLPESLAKLINLETLDVQRNAITELPSVVRRLSRLKVLNLTENRLMSLPFEGLQHLPLIQLMAPRNNLSGTLIDDTVVELPRLQVLDITANSLTSISTSERLLLSSLHQLVCSSNRLKDLPEMSSWDSLLTLTAEDNQLSVIPSGFVRLKKLKTANFSNNNIKNIDNEIGAMDNLDIFRISGNPLREKNFSSMSTESLKNALKLRLEPVEQATDPMSDDGFYSAQESPVAPRSPSWPVKPGGVLDRSNTESASLNPVKAAEAAASNVVRTLELHHNNFKVIPSSIAFFAASLTTLSLAHNELRASDYLCEELELPLLRELDLSSNTLNDLQPLIQRLKAPNLERIDISFNRLTSLPPLIIHFPKLRSVIASNNSIKELTPESVKGLRVLDVNTNDMGTLNPRIGLFGGAGGLEKLDVRCNRFRVPNYALLEKGTEATLAWLRNRLPASETSSDMSPADVHGV</sequence>
<dbReference type="AlphaFoldDB" id="A0A9P8CJ10"/>
<evidence type="ECO:0000256" key="1">
    <source>
        <dbReference type="ARBA" id="ARBA00022614"/>
    </source>
</evidence>
<evidence type="ECO:0000256" key="3">
    <source>
        <dbReference type="SAM" id="MobiDB-lite"/>
    </source>
</evidence>
<feature type="compositionally biased region" description="Low complexity" evidence="3">
    <location>
        <begin position="60"/>
        <end position="73"/>
    </location>
</feature>
<keyword evidence="1" id="KW-0433">Leucine-rich repeat</keyword>
<dbReference type="EMBL" id="MU253750">
    <property type="protein sequence ID" value="KAG9248400.1"/>
    <property type="molecule type" value="Genomic_DNA"/>
</dbReference>
<feature type="region of interest" description="Disordered" evidence="3">
    <location>
        <begin position="322"/>
        <end position="357"/>
    </location>
</feature>
<dbReference type="InterPro" id="IPR001611">
    <property type="entry name" value="Leu-rich_rpt"/>
</dbReference>
<feature type="compositionally biased region" description="Polar residues" evidence="3">
    <location>
        <begin position="263"/>
        <end position="290"/>
    </location>
</feature>
<accession>A0A9P8CJ10</accession>
<keyword evidence="6" id="KW-1185">Reference proteome</keyword>
<dbReference type="Pfam" id="PF00560">
    <property type="entry name" value="LRR_1"/>
    <property type="match status" value="1"/>
</dbReference>
<feature type="compositionally biased region" description="Polar residues" evidence="3">
    <location>
        <begin position="34"/>
        <end position="46"/>
    </location>
</feature>
<feature type="compositionally biased region" description="Low complexity" evidence="3">
    <location>
        <begin position="178"/>
        <end position="208"/>
    </location>
</feature>
<dbReference type="OrthoDB" id="676979at2759"/>
<dbReference type="Pfam" id="PF23598">
    <property type="entry name" value="LRR_14"/>
    <property type="match status" value="1"/>
</dbReference>
<dbReference type="SUPFAM" id="SSF52058">
    <property type="entry name" value="L domain-like"/>
    <property type="match status" value="2"/>
</dbReference>
<dbReference type="InterPro" id="IPR003591">
    <property type="entry name" value="Leu-rich_rpt_typical-subtyp"/>
</dbReference>
<feature type="compositionally biased region" description="Acidic residues" evidence="3">
    <location>
        <begin position="119"/>
        <end position="132"/>
    </location>
</feature>
<comment type="caution">
    <text evidence="5">The sequence shown here is derived from an EMBL/GenBank/DDBJ whole genome shotgun (WGS) entry which is preliminary data.</text>
</comment>
<feature type="compositionally biased region" description="Basic and acidic residues" evidence="3">
    <location>
        <begin position="137"/>
        <end position="149"/>
    </location>
</feature>
<proteinExistence type="predicted"/>
<evidence type="ECO:0000259" key="4">
    <source>
        <dbReference type="Pfam" id="PF23598"/>
    </source>
</evidence>
<dbReference type="Gene3D" id="3.80.10.10">
    <property type="entry name" value="Ribonuclease Inhibitor"/>
    <property type="match status" value="3"/>
</dbReference>
<dbReference type="Proteomes" id="UP000887226">
    <property type="component" value="Unassembled WGS sequence"/>
</dbReference>
<gene>
    <name evidence="5" type="ORF">BJ878DRAFT_476556</name>
</gene>
<dbReference type="SMART" id="SM00369">
    <property type="entry name" value="LRR_TYP"/>
    <property type="match status" value="10"/>
</dbReference>
<keyword evidence="2" id="KW-0677">Repeat</keyword>
<feature type="region of interest" description="Disordered" evidence="3">
    <location>
        <begin position="263"/>
        <end position="292"/>
    </location>
</feature>
<feature type="compositionally biased region" description="Polar residues" evidence="3">
    <location>
        <begin position="83"/>
        <end position="98"/>
    </location>
</feature>
<organism evidence="5 6">
    <name type="scientific">Calycina marina</name>
    <dbReference type="NCBI Taxonomy" id="1763456"/>
    <lineage>
        <taxon>Eukaryota</taxon>
        <taxon>Fungi</taxon>
        <taxon>Dikarya</taxon>
        <taxon>Ascomycota</taxon>
        <taxon>Pezizomycotina</taxon>
        <taxon>Leotiomycetes</taxon>
        <taxon>Helotiales</taxon>
        <taxon>Pezizellaceae</taxon>
        <taxon>Calycina</taxon>
    </lineage>
</organism>
<dbReference type="PROSITE" id="PS51450">
    <property type="entry name" value="LRR"/>
    <property type="match status" value="4"/>
</dbReference>
<feature type="domain" description="Disease resistance R13L4/SHOC-2-like LRR" evidence="4">
    <location>
        <begin position="523"/>
        <end position="685"/>
    </location>
</feature>
<dbReference type="InterPro" id="IPR050216">
    <property type="entry name" value="LRR_domain-containing"/>
</dbReference>
<dbReference type="InterPro" id="IPR055414">
    <property type="entry name" value="LRR_R13L4/SHOC2-like"/>
</dbReference>
<evidence type="ECO:0000313" key="6">
    <source>
        <dbReference type="Proteomes" id="UP000887226"/>
    </source>
</evidence>
<dbReference type="InterPro" id="IPR032675">
    <property type="entry name" value="LRR_dom_sf"/>
</dbReference>
<name>A0A9P8CJ10_9HELO</name>
<feature type="region of interest" description="Disordered" evidence="3">
    <location>
        <begin position="1"/>
        <end position="242"/>
    </location>
</feature>